<accession>A0A2T3A938</accession>
<feature type="domain" description="CCHC-type" evidence="2">
    <location>
        <begin position="11"/>
        <end position="23"/>
    </location>
</feature>
<dbReference type="AlphaFoldDB" id="A0A2T3A938"/>
<protein>
    <recommendedName>
        <fullName evidence="2">CCHC-type domain-containing protein</fullName>
    </recommendedName>
</protein>
<proteinExistence type="predicted"/>
<keyword evidence="1" id="KW-0479">Metal-binding</keyword>
<dbReference type="OrthoDB" id="3863715at2759"/>
<dbReference type="InterPro" id="IPR001878">
    <property type="entry name" value="Znf_CCHC"/>
</dbReference>
<dbReference type="EMBL" id="KZ678434">
    <property type="protein sequence ID" value="PSR87029.1"/>
    <property type="molecule type" value="Genomic_DNA"/>
</dbReference>
<keyword evidence="1" id="KW-0862">Zinc</keyword>
<reference evidence="3 4" key="1">
    <citation type="journal article" date="2018" name="Mycol. Prog.">
        <title>Coniella lustricola, a new species from submerged detritus.</title>
        <authorList>
            <person name="Raudabaugh D.B."/>
            <person name="Iturriaga T."/>
            <person name="Carver A."/>
            <person name="Mondo S."/>
            <person name="Pangilinan J."/>
            <person name="Lipzen A."/>
            <person name="He G."/>
            <person name="Amirebrahimi M."/>
            <person name="Grigoriev I.V."/>
            <person name="Miller A.N."/>
        </authorList>
    </citation>
    <scope>NUCLEOTIDE SEQUENCE [LARGE SCALE GENOMIC DNA]</scope>
    <source>
        <strain evidence="3 4">B22-T-1</strain>
    </source>
</reference>
<name>A0A2T3A938_9PEZI</name>
<gene>
    <name evidence="3" type="ORF">BD289DRAFT_432946</name>
</gene>
<evidence type="ECO:0000259" key="2">
    <source>
        <dbReference type="PROSITE" id="PS50158"/>
    </source>
</evidence>
<keyword evidence="4" id="KW-1185">Reference proteome</keyword>
<keyword evidence="1" id="KW-0863">Zinc-finger</keyword>
<dbReference type="GO" id="GO:0003676">
    <property type="term" value="F:nucleic acid binding"/>
    <property type="evidence" value="ECO:0007669"/>
    <property type="project" value="InterPro"/>
</dbReference>
<sequence length="52" mass="5675">MAAECAEEKTCYRCGQPGHISSEVSVSTSLFGEQIPFRDGDFDCCILSQAKE</sequence>
<dbReference type="InParanoid" id="A0A2T3A938"/>
<dbReference type="GO" id="GO:0008270">
    <property type="term" value="F:zinc ion binding"/>
    <property type="evidence" value="ECO:0007669"/>
    <property type="project" value="UniProtKB-KW"/>
</dbReference>
<dbReference type="PROSITE" id="PS50158">
    <property type="entry name" value="ZF_CCHC"/>
    <property type="match status" value="1"/>
</dbReference>
<organism evidence="3 4">
    <name type="scientific">Coniella lustricola</name>
    <dbReference type="NCBI Taxonomy" id="2025994"/>
    <lineage>
        <taxon>Eukaryota</taxon>
        <taxon>Fungi</taxon>
        <taxon>Dikarya</taxon>
        <taxon>Ascomycota</taxon>
        <taxon>Pezizomycotina</taxon>
        <taxon>Sordariomycetes</taxon>
        <taxon>Sordariomycetidae</taxon>
        <taxon>Diaporthales</taxon>
        <taxon>Schizoparmaceae</taxon>
        <taxon>Coniella</taxon>
    </lineage>
</organism>
<dbReference type="Pfam" id="PF00098">
    <property type="entry name" value="zf-CCHC"/>
    <property type="match status" value="1"/>
</dbReference>
<evidence type="ECO:0000313" key="4">
    <source>
        <dbReference type="Proteomes" id="UP000241462"/>
    </source>
</evidence>
<dbReference type="Proteomes" id="UP000241462">
    <property type="component" value="Unassembled WGS sequence"/>
</dbReference>
<evidence type="ECO:0000256" key="1">
    <source>
        <dbReference type="PROSITE-ProRule" id="PRU00047"/>
    </source>
</evidence>
<evidence type="ECO:0000313" key="3">
    <source>
        <dbReference type="EMBL" id="PSR87029.1"/>
    </source>
</evidence>
<dbReference type="Gene3D" id="4.10.60.10">
    <property type="entry name" value="Zinc finger, CCHC-type"/>
    <property type="match status" value="1"/>
</dbReference>